<dbReference type="SUPFAM" id="SSF55811">
    <property type="entry name" value="Nudix"/>
    <property type="match status" value="1"/>
</dbReference>
<evidence type="ECO:0000313" key="2">
    <source>
        <dbReference type="Proteomes" id="UP000295604"/>
    </source>
</evidence>
<organism evidence="1 2">
    <name type="scientific">Colletotrichum sidae</name>
    <dbReference type="NCBI Taxonomy" id="1347389"/>
    <lineage>
        <taxon>Eukaryota</taxon>
        <taxon>Fungi</taxon>
        <taxon>Dikarya</taxon>
        <taxon>Ascomycota</taxon>
        <taxon>Pezizomycotina</taxon>
        <taxon>Sordariomycetes</taxon>
        <taxon>Hypocreomycetidae</taxon>
        <taxon>Glomerellales</taxon>
        <taxon>Glomerellaceae</taxon>
        <taxon>Colletotrichum</taxon>
        <taxon>Colletotrichum orbiculare species complex</taxon>
    </lineage>
</organism>
<name>A0A4R8TFV7_9PEZI</name>
<reference evidence="1 2" key="1">
    <citation type="submission" date="2018-11" db="EMBL/GenBank/DDBJ databases">
        <title>Genome sequence and assembly of Colletotrichum sidae.</title>
        <authorList>
            <person name="Gan P."/>
            <person name="Shirasu K."/>
        </authorList>
    </citation>
    <scope>NUCLEOTIDE SEQUENCE [LARGE SCALE GENOMIC DNA]</scope>
    <source>
        <strain evidence="1 2">CBS 518.97</strain>
    </source>
</reference>
<dbReference type="CDD" id="cd03676">
    <property type="entry name" value="NUDIX_Tnr3_like"/>
    <property type="match status" value="1"/>
</dbReference>
<keyword evidence="1" id="KW-0808">Transferase</keyword>
<evidence type="ECO:0000313" key="1">
    <source>
        <dbReference type="EMBL" id="TEA16992.1"/>
    </source>
</evidence>
<keyword evidence="1" id="KW-0418">Kinase</keyword>
<dbReference type="InterPro" id="IPR015797">
    <property type="entry name" value="NUDIX_hydrolase-like_dom_sf"/>
</dbReference>
<dbReference type="EMBL" id="QAPF01000096">
    <property type="protein sequence ID" value="TEA16992.1"/>
    <property type="molecule type" value="Genomic_DNA"/>
</dbReference>
<protein>
    <submittedName>
        <fullName evidence="1">Thiamine pyrophosphokinase</fullName>
    </submittedName>
</protein>
<proteinExistence type="predicted"/>
<keyword evidence="2" id="KW-1185">Reference proteome</keyword>
<comment type="caution">
    <text evidence="1">The sequence shown here is derived from an EMBL/GenBank/DDBJ whole genome shotgun (WGS) entry which is preliminary data.</text>
</comment>
<dbReference type="Gene3D" id="3.90.79.10">
    <property type="entry name" value="Nucleoside Triphosphate Pyrophosphohydrolase"/>
    <property type="match status" value="1"/>
</dbReference>
<sequence>MAQSGSSSLIQSPFYDLVEDCSKFTFDKNRIDNKYWAFCHEFLGVWQQMGYVHPTVVSFLQKYVSEKLIFDAKWTRLALKDRRTPGTVEDGLEEIRHILHIAPTSPWRGLLNKYGTEKWRLIGILPEVGFLCDIAPLFGIITSGVHLNIYMGEGPTMQIGVATRSMTKTSFPGLLDQCVAGGYQAGVDRCALECLQREASEELRRGLPRGYESKVERKPTIQYMTIRDERWDSSSRIGDGVPECGIRVPFDLRVDDLLFLGNEAEVATIEFLPARVVKERLLQGLFKPNSALIMVDFLIRHGLLEDDPGTEKIKDLLRKRLYLGHMPVDDLPWP</sequence>
<dbReference type="Proteomes" id="UP000295604">
    <property type="component" value="Unassembled WGS sequence"/>
</dbReference>
<dbReference type="GO" id="GO:0016301">
    <property type="term" value="F:kinase activity"/>
    <property type="evidence" value="ECO:0007669"/>
    <property type="project" value="UniProtKB-KW"/>
</dbReference>
<dbReference type="AlphaFoldDB" id="A0A4R8TFV7"/>
<accession>A0A4R8TFV7</accession>
<gene>
    <name evidence="1" type="primary">tnr3</name>
    <name evidence="1" type="ORF">C8034_v000571</name>
</gene>